<feature type="region of interest" description="Disordered" evidence="1">
    <location>
        <begin position="61"/>
        <end position="86"/>
    </location>
</feature>
<dbReference type="RefSeq" id="XP_022492646.1">
    <property type="nucleotide sequence ID" value="XM_022627144.1"/>
</dbReference>
<gene>
    <name evidence="3" type="ORF">PENARI_c002G00199</name>
</gene>
<dbReference type="OrthoDB" id="3353407at2759"/>
<comment type="caution">
    <text evidence="3">The sequence shown here is derived from an EMBL/GenBank/DDBJ whole genome shotgun (WGS) entry which is preliminary data.</text>
</comment>
<accession>A0A1F5LW73</accession>
<dbReference type="InterPro" id="IPR021822">
    <property type="entry name" value="DUF3405"/>
</dbReference>
<dbReference type="Proteomes" id="UP000177622">
    <property type="component" value="Unassembled WGS sequence"/>
</dbReference>
<evidence type="ECO:0000313" key="3">
    <source>
        <dbReference type="EMBL" id="OGE57219.1"/>
    </source>
</evidence>
<organism evidence="3 4">
    <name type="scientific">Penicillium arizonense</name>
    <dbReference type="NCBI Taxonomy" id="1835702"/>
    <lineage>
        <taxon>Eukaryota</taxon>
        <taxon>Fungi</taxon>
        <taxon>Dikarya</taxon>
        <taxon>Ascomycota</taxon>
        <taxon>Pezizomycotina</taxon>
        <taxon>Eurotiomycetes</taxon>
        <taxon>Eurotiomycetidae</taxon>
        <taxon>Eurotiales</taxon>
        <taxon>Aspergillaceae</taxon>
        <taxon>Penicillium</taxon>
    </lineage>
</organism>
<keyword evidence="2" id="KW-1133">Transmembrane helix</keyword>
<keyword evidence="2" id="KW-0812">Transmembrane</keyword>
<reference evidence="3 4" key="1">
    <citation type="journal article" date="2016" name="Sci. Rep.">
        <title>Penicillium arizonense, a new, genome sequenced fungal species, reveals a high chemical diversity in secreted metabolites.</title>
        <authorList>
            <person name="Grijseels S."/>
            <person name="Nielsen J.C."/>
            <person name="Randelovic M."/>
            <person name="Nielsen J."/>
            <person name="Nielsen K.F."/>
            <person name="Workman M."/>
            <person name="Frisvad J.C."/>
        </authorList>
    </citation>
    <scope>NUCLEOTIDE SEQUENCE [LARGE SCALE GENOMIC DNA]</scope>
    <source>
        <strain evidence="3 4">CBS 141311</strain>
    </source>
</reference>
<sequence>MIRFRPGFWPCIVVSCLLIFLYFRLPPPHKDVLAPLDLSPLPLPEEFNVLHPGEFTDPSAYPDIHIASSPTDSPDEPEGEGTLNDLPQHRFYQGGILTLTTQNGSIEYPKPAIYDPYPAYNTPRWRKTWAGRFEACRGPRGRDLNRGCSEDMMSVYRGTQKGFPASTFGSHKALSLDQDVCVDRYARYGPYGIDENNDADIPGFQRPNRVLWTDVNWGYLQSQCYERNAERYRPDRPDQHYRQHILSLYPPILGEHMSIPSKPADLSYKARSAVVLRASETMRWTPSHFQYLRSLIMELSLHTGSEYQVFFMLDVHDESIDLENDEEAVRELKQRVVPSEFRNMTVLFSEHLLEQWYPKMGEHRAIYQHLQAMQVFARMYPEFDYYWQFEFDNRVIGHTYHFLEQAIEFARKQPRKYLWERNAYFYTPGAHGTWENFSNTVANSMTGKHSVWGPVKHEGIKPAGPKPLPGSHPENDNFKWGVGEEADLITFLPIFDPRNTTWTFPNMTWNVSDNIPRRTSVITQWRMSKRLLMEMHNAQRRRGEAFASEMSAPSWALLHGFKAVHVPHPIYVDGQWSPSEMARIFNRGSPENINGGPDSIWNWDHRFDYLWYRISYMFATQAAEDLFRRWMGFQPDPRLYLGGIRLEYRPGRFWDDGGSLDEATNGRLCFPFMLLHNIKNTEPEKTLNLPVTDSALKDDAT</sequence>
<dbReference type="STRING" id="1835702.A0A1F5LW73"/>
<dbReference type="AlphaFoldDB" id="A0A1F5LW73"/>
<feature type="transmembrane region" description="Helical" evidence="2">
    <location>
        <begin position="7"/>
        <end position="25"/>
    </location>
</feature>
<keyword evidence="2" id="KW-0472">Membrane</keyword>
<evidence type="ECO:0000313" key="4">
    <source>
        <dbReference type="Proteomes" id="UP000177622"/>
    </source>
</evidence>
<evidence type="ECO:0000256" key="2">
    <source>
        <dbReference type="SAM" id="Phobius"/>
    </source>
</evidence>
<proteinExistence type="predicted"/>
<dbReference type="GeneID" id="34571878"/>
<dbReference type="Pfam" id="PF11885">
    <property type="entry name" value="DUF3405"/>
    <property type="match status" value="1"/>
</dbReference>
<dbReference type="EMBL" id="LXJU01000002">
    <property type="protein sequence ID" value="OGE57219.1"/>
    <property type="molecule type" value="Genomic_DNA"/>
</dbReference>
<dbReference type="PANTHER" id="PTHR36205:SF4">
    <property type="match status" value="1"/>
</dbReference>
<name>A0A1F5LW73_PENAI</name>
<dbReference type="PROSITE" id="PS51257">
    <property type="entry name" value="PROKAR_LIPOPROTEIN"/>
    <property type="match status" value="1"/>
</dbReference>
<evidence type="ECO:0000256" key="1">
    <source>
        <dbReference type="SAM" id="MobiDB-lite"/>
    </source>
</evidence>
<protein>
    <submittedName>
        <fullName evidence="3">Uncharacterized protein</fullName>
    </submittedName>
</protein>
<dbReference type="PANTHER" id="PTHR36205">
    <property type="entry name" value="CHROMOSOME 19, WHOLE GENOME SHOTGUN SEQUENCE"/>
    <property type="match status" value="1"/>
</dbReference>
<keyword evidence="4" id="KW-1185">Reference proteome</keyword>